<organism evidence="11 12">
    <name type="scientific">Thioflexithrix psekupsensis</name>
    <dbReference type="NCBI Taxonomy" id="1570016"/>
    <lineage>
        <taxon>Bacteria</taxon>
        <taxon>Pseudomonadati</taxon>
        <taxon>Pseudomonadota</taxon>
        <taxon>Gammaproteobacteria</taxon>
        <taxon>Thiotrichales</taxon>
        <taxon>Thioflexithrix</taxon>
    </lineage>
</organism>
<dbReference type="GO" id="GO:0070497">
    <property type="term" value="F:6-carboxytetrahydropterin synthase activity"/>
    <property type="evidence" value="ECO:0007669"/>
    <property type="project" value="UniProtKB-EC"/>
</dbReference>
<sequence>MYSIITKVTYEYAHRLMYHQGKCRHVHGHSGEVTVELTASVLNENGFVMDFNDIKTPLKQWINEHWDHAYLANRHDPLLPTLQANGMKIFIFDAEPSAEVMAAFLYWKINDFITRPEVRVKRVTVRETCTGSASYEPEHH</sequence>
<feature type="active site" description="Charge relay system" evidence="9">
    <location>
        <position position="127"/>
    </location>
</feature>
<feature type="binding site" evidence="10">
    <location>
        <position position="27"/>
    </location>
    <ligand>
        <name>Zn(2+)</name>
        <dbReference type="ChEBI" id="CHEBI:29105"/>
    </ligand>
</feature>
<dbReference type="UniPathway" id="UPA00391"/>
<name>A0A251X6Y3_9GAMM</name>
<dbReference type="EMBL" id="MSLT01000018">
    <property type="protein sequence ID" value="OUD13144.1"/>
    <property type="molecule type" value="Genomic_DNA"/>
</dbReference>
<keyword evidence="8" id="KW-0671">Queuosine biosynthesis</keyword>
<dbReference type="OrthoDB" id="9804698at2"/>
<evidence type="ECO:0000256" key="7">
    <source>
        <dbReference type="ARBA" id="ARBA00048807"/>
    </source>
</evidence>
<evidence type="ECO:0000313" key="12">
    <source>
        <dbReference type="Proteomes" id="UP000194798"/>
    </source>
</evidence>
<keyword evidence="5 8" id="KW-0862">Zinc</keyword>
<dbReference type="EC" id="4.-.-.-" evidence="8"/>
<evidence type="ECO:0000256" key="5">
    <source>
        <dbReference type="ARBA" id="ARBA00022833"/>
    </source>
</evidence>
<dbReference type="PANTHER" id="PTHR12589">
    <property type="entry name" value="PYRUVOYL TETRAHYDROBIOPTERIN SYNTHASE"/>
    <property type="match status" value="1"/>
</dbReference>
<dbReference type="Pfam" id="PF01242">
    <property type="entry name" value="PTPS"/>
    <property type="match status" value="1"/>
</dbReference>
<feature type="active site" description="Charge relay system" evidence="9">
    <location>
        <position position="68"/>
    </location>
</feature>
<dbReference type="GO" id="GO:0046872">
    <property type="term" value="F:metal ion binding"/>
    <property type="evidence" value="ECO:0007669"/>
    <property type="project" value="UniProtKB-KW"/>
</dbReference>
<proteinExistence type="inferred from homology"/>
<comment type="cofactor">
    <cofactor evidence="8 10">
        <name>Zn(2+)</name>
        <dbReference type="ChEBI" id="CHEBI:29105"/>
    </cofactor>
    <text evidence="8 10">Binds 1 zinc ion per subunit.</text>
</comment>
<dbReference type="AlphaFoldDB" id="A0A251X6Y3"/>
<evidence type="ECO:0000256" key="8">
    <source>
        <dbReference type="PIRNR" id="PIRNR006113"/>
    </source>
</evidence>
<feature type="active site" description="Proton acceptor" evidence="9">
    <location>
        <position position="23"/>
    </location>
</feature>
<dbReference type="GO" id="GO:0008616">
    <property type="term" value="P:tRNA queuosine(34) biosynthetic process"/>
    <property type="evidence" value="ECO:0007669"/>
    <property type="project" value="UniProtKB-KW"/>
</dbReference>
<keyword evidence="4 8" id="KW-0479">Metal-binding</keyword>
<feature type="binding site" evidence="10">
    <location>
        <position position="14"/>
    </location>
    <ligand>
        <name>Zn(2+)</name>
        <dbReference type="ChEBI" id="CHEBI:29105"/>
    </ligand>
</feature>
<evidence type="ECO:0000256" key="2">
    <source>
        <dbReference type="ARBA" id="ARBA00008900"/>
    </source>
</evidence>
<feature type="binding site" evidence="10">
    <location>
        <position position="29"/>
    </location>
    <ligand>
        <name>Zn(2+)</name>
        <dbReference type="ChEBI" id="CHEBI:29105"/>
    </ligand>
</feature>
<evidence type="ECO:0000256" key="6">
    <source>
        <dbReference type="ARBA" id="ARBA00023239"/>
    </source>
</evidence>
<dbReference type="Proteomes" id="UP000194798">
    <property type="component" value="Unassembled WGS sequence"/>
</dbReference>
<dbReference type="Gene3D" id="3.30.479.10">
    <property type="entry name" value="6-pyruvoyl tetrahydropterin synthase/QueD"/>
    <property type="match status" value="1"/>
</dbReference>
<comment type="similarity">
    <text evidence="2 8">Belongs to the PTPS family. QueD subfamily.</text>
</comment>
<evidence type="ECO:0000256" key="1">
    <source>
        <dbReference type="ARBA" id="ARBA00005061"/>
    </source>
</evidence>
<comment type="pathway">
    <text evidence="1 8">Purine metabolism; 7-cyano-7-deazaguanine biosynthesis.</text>
</comment>
<reference evidence="11 12" key="1">
    <citation type="submission" date="2016-12" db="EMBL/GenBank/DDBJ databases">
        <title>Thioflexothrix psekupsii D3 genome sequencing and assembly.</title>
        <authorList>
            <person name="Fomenkov A."/>
            <person name="Vincze T."/>
            <person name="Grabovich M."/>
            <person name="Anton B.P."/>
            <person name="Dubinina G."/>
            <person name="Orlova M."/>
            <person name="Belousova E."/>
            <person name="Roberts R.J."/>
        </authorList>
    </citation>
    <scope>NUCLEOTIDE SEQUENCE [LARGE SCALE GENOMIC DNA]</scope>
    <source>
        <strain evidence="11">D3</strain>
    </source>
</reference>
<protein>
    <recommendedName>
        <fullName evidence="3 8">6-carboxy-5,6,7,8-tetrahydropterin synthase</fullName>
        <ecNumber evidence="8">4.-.-.-</ecNumber>
    </recommendedName>
</protein>
<evidence type="ECO:0000256" key="3">
    <source>
        <dbReference type="ARBA" id="ARBA00018141"/>
    </source>
</evidence>
<comment type="caution">
    <text evidence="11">The sequence shown here is derived from an EMBL/GenBank/DDBJ whole genome shotgun (WGS) entry which is preliminary data.</text>
</comment>
<keyword evidence="12" id="KW-1185">Reference proteome</keyword>
<dbReference type="SUPFAM" id="SSF55620">
    <property type="entry name" value="Tetrahydrobiopterin biosynthesis enzymes-like"/>
    <property type="match status" value="1"/>
</dbReference>
<dbReference type="PIRSF" id="PIRSF006113">
    <property type="entry name" value="PTP_synth"/>
    <property type="match status" value="1"/>
</dbReference>
<evidence type="ECO:0000256" key="4">
    <source>
        <dbReference type="ARBA" id="ARBA00022723"/>
    </source>
</evidence>
<evidence type="ECO:0000256" key="9">
    <source>
        <dbReference type="PIRSR" id="PIRSR006113-1"/>
    </source>
</evidence>
<evidence type="ECO:0000313" key="11">
    <source>
        <dbReference type="EMBL" id="OUD13144.1"/>
    </source>
</evidence>
<dbReference type="InterPro" id="IPR007115">
    <property type="entry name" value="6-PTP_synth/QueD"/>
</dbReference>
<dbReference type="PANTHER" id="PTHR12589:SF7">
    <property type="entry name" value="6-PYRUVOYL TETRAHYDROBIOPTERIN SYNTHASE"/>
    <property type="match status" value="1"/>
</dbReference>
<keyword evidence="6 8" id="KW-0456">Lyase</keyword>
<comment type="catalytic activity">
    <reaction evidence="7 8">
        <text>7,8-dihydroneopterin 3'-triphosphate + H2O = 6-carboxy-5,6,7,8-tetrahydropterin + triphosphate + acetaldehyde + 2 H(+)</text>
        <dbReference type="Rhea" id="RHEA:27966"/>
        <dbReference type="ChEBI" id="CHEBI:15343"/>
        <dbReference type="ChEBI" id="CHEBI:15377"/>
        <dbReference type="ChEBI" id="CHEBI:15378"/>
        <dbReference type="ChEBI" id="CHEBI:18036"/>
        <dbReference type="ChEBI" id="CHEBI:58462"/>
        <dbReference type="ChEBI" id="CHEBI:61032"/>
        <dbReference type="EC" id="4.1.2.50"/>
    </reaction>
</comment>
<gene>
    <name evidence="11" type="ORF">TPSD3_10905</name>
</gene>
<accession>A0A251X6Y3</accession>
<dbReference type="InterPro" id="IPR038418">
    <property type="entry name" value="6-PTP_synth/QueD_sf"/>
</dbReference>
<dbReference type="RefSeq" id="WP_086488592.1">
    <property type="nucleotide sequence ID" value="NZ_MSLT01000018.1"/>
</dbReference>
<evidence type="ECO:0000256" key="10">
    <source>
        <dbReference type="PIRSR" id="PIRSR006113-2"/>
    </source>
</evidence>